<proteinExistence type="predicted"/>
<dbReference type="AlphaFoldDB" id="A0A392SA33"/>
<feature type="region of interest" description="Disordered" evidence="1">
    <location>
        <begin position="1"/>
        <end position="36"/>
    </location>
</feature>
<comment type="caution">
    <text evidence="2">The sequence shown here is derived from an EMBL/GenBank/DDBJ whole genome shotgun (WGS) entry which is preliminary data.</text>
</comment>
<feature type="compositionally biased region" description="Acidic residues" evidence="1">
    <location>
        <begin position="9"/>
        <end position="26"/>
    </location>
</feature>
<evidence type="ECO:0000313" key="3">
    <source>
        <dbReference type="Proteomes" id="UP000265520"/>
    </source>
</evidence>
<dbReference type="Proteomes" id="UP000265520">
    <property type="component" value="Unassembled WGS sequence"/>
</dbReference>
<dbReference type="EMBL" id="LXQA010338907">
    <property type="protein sequence ID" value="MCI45044.1"/>
    <property type="molecule type" value="Genomic_DNA"/>
</dbReference>
<organism evidence="2 3">
    <name type="scientific">Trifolium medium</name>
    <dbReference type="NCBI Taxonomy" id="97028"/>
    <lineage>
        <taxon>Eukaryota</taxon>
        <taxon>Viridiplantae</taxon>
        <taxon>Streptophyta</taxon>
        <taxon>Embryophyta</taxon>
        <taxon>Tracheophyta</taxon>
        <taxon>Spermatophyta</taxon>
        <taxon>Magnoliopsida</taxon>
        <taxon>eudicotyledons</taxon>
        <taxon>Gunneridae</taxon>
        <taxon>Pentapetalae</taxon>
        <taxon>rosids</taxon>
        <taxon>fabids</taxon>
        <taxon>Fabales</taxon>
        <taxon>Fabaceae</taxon>
        <taxon>Papilionoideae</taxon>
        <taxon>50 kb inversion clade</taxon>
        <taxon>NPAAA clade</taxon>
        <taxon>Hologalegina</taxon>
        <taxon>IRL clade</taxon>
        <taxon>Trifolieae</taxon>
        <taxon>Trifolium</taxon>
    </lineage>
</organism>
<protein>
    <submittedName>
        <fullName evidence="2">Uncharacterized protein</fullName>
    </submittedName>
</protein>
<evidence type="ECO:0000313" key="2">
    <source>
        <dbReference type="EMBL" id="MCI45044.1"/>
    </source>
</evidence>
<feature type="non-terminal residue" evidence="2">
    <location>
        <position position="52"/>
    </location>
</feature>
<sequence length="52" mass="5848">MNGGVDNTLNEEENAVIDDTSSESEDERSTHLQARIRRPSVRLNDYVTGREA</sequence>
<keyword evidence="3" id="KW-1185">Reference proteome</keyword>
<reference evidence="2 3" key="1">
    <citation type="journal article" date="2018" name="Front. Plant Sci.">
        <title>Red Clover (Trifolium pratense) and Zigzag Clover (T. medium) - A Picture of Genomic Similarities and Differences.</title>
        <authorList>
            <person name="Dluhosova J."/>
            <person name="Istvanek J."/>
            <person name="Nedelnik J."/>
            <person name="Repkova J."/>
        </authorList>
    </citation>
    <scope>NUCLEOTIDE SEQUENCE [LARGE SCALE GENOMIC DNA]</scope>
    <source>
        <strain evidence="3">cv. 10/8</strain>
        <tissue evidence="2">Leaf</tissue>
    </source>
</reference>
<name>A0A392SA33_9FABA</name>
<accession>A0A392SA33</accession>
<evidence type="ECO:0000256" key="1">
    <source>
        <dbReference type="SAM" id="MobiDB-lite"/>
    </source>
</evidence>